<dbReference type="PRINTS" id="PR00359">
    <property type="entry name" value="BP450"/>
</dbReference>
<name>A0ABW0ZGT4_9ACTN</name>
<dbReference type="EMBL" id="JBHSNS010000003">
    <property type="protein sequence ID" value="MFC5729262.1"/>
    <property type="molecule type" value="Genomic_DNA"/>
</dbReference>
<dbReference type="InterPro" id="IPR036396">
    <property type="entry name" value="Cyt_P450_sf"/>
</dbReference>
<dbReference type="SUPFAM" id="SSF48264">
    <property type="entry name" value="Cytochrome P450"/>
    <property type="match status" value="1"/>
</dbReference>
<dbReference type="CDD" id="cd20625">
    <property type="entry name" value="CYP164-like"/>
    <property type="match status" value="1"/>
</dbReference>
<protein>
    <submittedName>
        <fullName evidence="2">Cytochrome P450</fullName>
    </submittedName>
</protein>
<gene>
    <name evidence="2" type="ORF">ACFPQB_10055</name>
</gene>
<dbReference type="Gene3D" id="1.10.630.10">
    <property type="entry name" value="Cytochrome P450"/>
    <property type="match status" value="1"/>
</dbReference>
<dbReference type="Pfam" id="PF00067">
    <property type="entry name" value="p450"/>
    <property type="match status" value="1"/>
</dbReference>
<dbReference type="InterPro" id="IPR002397">
    <property type="entry name" value="Cyt_P450_B"/>
</dbReference>
<keyword evidence="3" id="KW-1185">Reference proteome</keyword>
<evidence type="ECO:0000256" key="1">
    <source>
        <dbReference type="ARBA" id="ARBA00010617"/>
    </source>
</evidence>
<organism evidence="2 3">
    <name type="scientific">Nocardioides vastitatis</name>
    <dbReference type="NCBI Taxonomy" id="2568655"/>
    <lineage>
        <taxon>Bacteria</taxon>
        <taxon>Bacillati</taxon>
        <taxon>Actinomycetota</taxon>
        <taxon>Actinomycetes</taxon>
        <taxon>Propionibacteriales</taxon>
        <taxon>Nocardioidaceae</taxon>
        <taxon>Nocardioides</taxon>
    </lineage>
</organism>
<comment type="caution">
    <text evidence="2">The sequence shown here is derived from an EMBL/GenBank/DDBJ whole genome shotgun (WGS) entry which is preliminary data.</text>
</comment>
<dbReference type="InterPro" id="IPR001128">
    <property type="entry name" value="Cyt_P450"/>
</dbReference>
<dbReference type="PANTHER" id="PTHR46696">
    <property type="entry name" value="P450, PUTATIVE (EUROFUNG)-RELATED"/>
    <property type="match status" value="1"/>
</dbReference>
<evidence type="ECO:0000313" key="2">
    <source>
        <dbReference type="EMBL" id="MFC5729262.1"/>
    </source>
</evidence>
<sequence>MWSPDAARSFVTWTLAHGIQRRLILRSARRGDLLSRLSIDPAVAADPFPSYDLLRAQGPLVGNGFIHGTATHAVGDEILRSDAFGTGGGHAELPGPLRRLHDRIADPDALGPVDPPSMLVVDPPHHTRLRKQVARAFTARRVGRMADRVESVAGSLLDALEGDADFDLVERYASLLPVAVIADLLGVPERDHRRLLELGNQAAVTLDPALTWRQYQRAEAALRDMHRWFADHVSRLARDPGEDLLSQLLLLEGTDRLTRTELHQVGLLVLGAGFETTVNLIGNAVALLDGHPDQLRWLQDNPDGWPNAVEEVLRHQSPVQMTMRAALRDVEVAGVHLAQGEAALVFLGGANRDPDVFSDPERFDVTRTNAADHLGFAAGVHFCLGASLARLEAAVALRTLYERHPGLRIAGRTERRGTRVLRGFERLPVSTSAGTGMQESPVNR</sequence>
<dbReference type="Proteomes" id="UP001596072">
    <property type="component" value="Unassembled WGS sequence"/>
</dbReference>
<proteinExistence type="inferred from homology"/>
<accession>A0ABW0ZGT4</accession>
<reference evidence="3" key="1">
    <citation type="journal article" date="2019" name="Int. J. Syst. Evol. Microbiol.">
        <title>The Global Catalogue of Microorganisms (GCM) 10K type strain sequencing project: providing services to taxonomists for standard genome sequencing and annotation.</title>
        <authorList>
            <consortium name="The Broad Institute Genomics Platform"/>
            <consortium name="The Broad Institute Genome Sequencing Center for Infectious Disease"/>
            <person name="Wu L."/>
            <person name="Ma J."/>
        </authorList>
    </citation>
    <scope>NUCLEOTIDE SEQUENCE [LARGE SCALE GENOMIC DNA]</scope>
    <source>
        <strain evidence="3">YIM 94188</strain>
    </source>
</reference>
<dbReference type="PANTHER" id="PTHR46696:SF4">
    <property type="entry name" value="BIOTIN BIOSYNTHESIS CYTOCHROME P450"/>
    <property type="match status" value="1"/>
</dbReference>
<evidence type="ECO:0000313" key="3">
    <source>
        <dbReference type="Proteomes" id="UP001596072"/>
    </source>
</evidence>
<comment type="similarity">
    <text evidence="1">Belongs to the cytochrome P450 family.</text>
</comment>
<dbReference type="RefSeq" id="WP_206056436.1">
    <property type="nucleotide sequence ID" value="NZ_JBHSNS010000003.1"/>
</dbReference>